<evidence type="ECO:0000256" key="3">
    <source>
        <dbReference type="SAM" id="Phobius"/>
    </source>
</evidence>
<feature type="transmembrane region" description="Helical" evidence="3">
    <location>
        <begin position="40"/>
        <end position="60"/>
    </location>
</feature>
<keyword evidence="1" id="KW-0375">Hydrogen ion transport</keyword>
<dbReference type="EMBL" id="FOJW01000012">
    <property type="protein sequence ID" value="SFB27085.1"/>
    <property type="molecule type" value="Genomic_DNA"/>
</dbReference>
<name>A0A1I0ZN70_9BACI</name>
<reference evidence="4 5" key="1">
    <citation type="submission" date="2016-10" db="EMBL/GenBank/DDBJ databases">
        <authorList>
            <person name="de Groot N.N."/>
        </authorList>
    </citation>
    <scope>NUCLEOTIDE SEQUENCE [LARGE SCALE GENOMIC DNA]</scope>
    <source>
        <strain evidence="4 5">CGMCC 1.3702</strain>
    </source>
</reference>
<organism evidence="4 5">
    <name type="scientific">Lentibacillus halodurans</name>
    <dbReference type="NCBI Taxonomy" id="237679"/>
    <lineage>
        <taxon>Bacteria</taxon>
        <taxon>Bacillati</taxon>
        <taxon>Bacillota</taxon>
        <taxon>Bacilli</taxon>
        <taxon>Bacillales</taxon>
        <taxon>Bacillaceae</taxon>
        <taxon>Lentibacillus</taxon>
    </lineage>
</organism>
<evidence type="ECO:0000256" key="1">
    <source>
        <dbReference type="ARBA" id="ARBA00022781"/>
    </source>
</evidence>
<dbReference type="GO" id="GO:1902600">
    <property type="term" value="P:proton transmembrane transport"/>
    <property type="evidence" value="ECO:0007669"/>
    <property type="project" value="UniProtKB-KW"/>
</dbReference>
<keyword evidence="3" id="KW-0812">Transmembrane</keyword>
<dbReference type="AlphaFoldDB" id="A0A1I0ZN70"/>
<dbReference type="OrthoDB" id="2875882at2"/>
<evidence type="ECO:0000313" key="5">
    <source>
        <dbReference type="Proteomes" id="UP000198642"/>
    </source>
</evidence>
<dbReference type="SUPFAM" id="SSF81333">
    <property type="entry name" value="F1F0 ATP synthase subunit C"/>
    <property type="match status" value="1"/>
</dbReference>
<evidence type="ECO:0000313" key="4">
    <source>
        <dbReference type="EMBL" id="SFB27085.1"/>
    </source>
</evidence>
<sequence length="133" mass="14810">MAYIFVAAALLAVIPIVVIFKMNLEKIRENPEQLNKVQTNFFIGLAISEMIPLILIVYGLMDATKVNSIEELYAPSIIILLLMAVSVFFMDLQKRIDVESESKKAINKFAMIAIPLVIVIPLVSLIGLFSMVP</sequence>
<dbReference type="Gene3D" id="1.20.20.10">
    <property type="entry name" value="F1F0 ATP synthase subunit C"/>
    <property type="match status" value="1"/>
</dbReference>
<dbReference type="InterPro" id="IPR035921">
    <property type="entry name" value="F/V-ATP_Csub_sf"/>
</dbReference>
<feature type="transmembrane region" description="Helical" evidence="3">
    <location>
        <begin position="109"/>
        <end position="132"/>
    </location>
</feature>
<keyword evidence="3" id="KW-1133">Transmembrane helix</keyword>
<proteinExistence type="predicted"/>
<keyword evidence="2" id="KW-0813">Transport</keyword>
<keyword evidence="3" id="KW-0472">Membrane</keyword>
<dbReference type="Proteomes" id="UP000198642">
    <property type="component" value="Unassembled WGS sequence"/>
</dbReference>
<gene>
    <name evidence="4" type="ORF">SAMN04488072_11287</name>
</gene>
<feature type="transmembrane region" description="Helical" evidence="3">
    <location>
        <begin position="72"/>
        <end position="89"/>
    </location>
</feature>
<dbReference type="STRING" id="237679.SAMN04488072_11287"/>
<keyword evidence="2" id="KW-0406">Ion transport</keyword>
<accession>A0A1I0ZN70</accession>
<feature type="transmembrane region" description="Helical" evidence="3">
    <location>
        <begin position="6"/>
        <end position="24"/>
    </location>
</feature>
<dbReference type="RefSeq" id="WP_090239762.1">
    <property type="nucleotide sequence ID" value="NZ_FOJW01000012.1"/>
</dbReference>
<dbReference type="InterPro" id="IPR038662">
    <property type="entry name" value="ATP_synth_F0_csu_sf"/>
</dbReference>
<keyword evidence="5" id="KW-1185">Reference proteome</keyword>
<protein>
    <submittedName>
        <fullName evidence="4">Uncharacterized protein</fullName>
    </submittedName>
</protein>
<evidence type="ECO:0000256" key="2">
    <source>
        <dbReference type="ARBA" id="ARBA00023065"/>
    </source>
</evidence>